<organism evidence="1 2">
    <name type="scientific">Ktedonospora formicarum</name>
    <dbReference type="NCBI Taxonomy" id="2778364"/>
    <lineage>
        <taxon>Bacteria</taxon>
        <taxon>Bacillati</taxon>
        <taxon>Chloroflexota</taxon>
        <taxon>Ktedonobacteria</taxon>
        <taxon>Ktedonobacterales</taxon>
        <taxon>Ktedonobacteraceae</taxon>
        <taxon>Ktedonospora</taxon>
    </lineage>
</organism>
<dbReference type="RefSeq" id="WP_220198079.1">
    <property type="nucleotide sequence ID" value="NZ_BNJF01000004.1"/>
</dbReference>
<evidence type="ECO:0008006" key="3">
    <source>
        <dbReference type="Google" id="ProtNLM"/>
    </source>
</evidence>
<dbReference type="AlphaFoldDB" id="A0A8J3MV54"/>
<protein>
    <recommendedName>
        <fullName evidence="3">Response regulatory domain-containing protein</fullName>
    </recommendedName>
</protein>
<dbReference type="InterPro" id="IPR011006">
    <property type="entry name" value="CheY-like_superfamily"/>
</dbReference>
<evidence type="ECO:0000313" key="2">
    <source>
        <dbReference type="Proteomes" id="UP000612362"/>
    </source>
</evidence>
<comment type="caution">
    <text evidence="1">The sequence shown here is derived from an EMBL/GenBank/DDBJ whole genome shotgun (WGS) entry which is preliminary data.</text>
</comment>
<name>A0A8J3MV54_9CHLR</name>
<accession>A0A8J3MV54</accession>
<reference evidence="1" key="1">
    <citation type="submission" date="2020-10" db="EMBL/GenBank/DDBJ databases">
        <title>Taxonomic study of unclassified bacteria belonging to the class Ktedonobacteria.</title>
        <authorList>
            <person name="Yabe S."/>
            <person name="Wang C.M."/>
            <person name="Zheng Y."/>
            <person name="Sakai Y."/>
            <person name="Cavaletti L."/>
            <person name="Monciardini P."/>
            <person name="Donadio S."/>
        </authorList>
    </citation>
    <scope>NUCLEOTIDE SEQUENCE</scope>
    <source>
        <strain evidence="1">SOSP1-1</strain>
    </source>
</reference>
<proteinExistence type="predicted"/>
<keyword evidence="2" id="KW-1185">Reference proteome</keyword>
<dbReference type="Gene3D" id="3.40.50.2300">
    <property type="match status" value="1"/>
</dbReference>
<sequence length="104" mass="11908">MASRIIPARITVTLSQILFEDLKEVEHLQPDLILLDLPIGKRQTEWDFLQKLKLHRPTMHIPLILCTAALNEVQEQETVLMQKGILVFTSLLILMNCLPSSHNV</sequence>
<dbReference type="EMBL" id="BNJF01000004">
    <property type="protein sequence ID" value="GHO48940.1"/>
    <property type="molecule type" value="Genomic_DNA"/>
</dbReference>
<evidence type="ECO:0000313" key="1">
    <source>
        <dbReference type="EMBL" id="GHO48940.1"/>
    </source>
</evidence>
<gene>
    <name evidence="1" type="ORF">KSX_71030</name>
</gene>
<dbReference type="Proteomes" id="UP000612362">
    <property type="component" value="Unassembled WGS sequence"/>
</dbReference>
<dbReference type="SUPFAM" id="SSF52172">
    <property type="entry name" value="CheY-like"/>
    <property type="match status" value="1"/>
</dbReference>